<keyword evidence="2" id="KW-1133">Transmembrane helix</keyword>
<evidence type="ECO:0000313" key="4">
    <source>
        <dbReference type="EMBL" id="NMM95099.1"/>
    </source>
</evidence>
<feature type="domain" description="SGNH hydrolase-type esterase" evidence="3">
    <location>
        <begin position="80"/>
        <end position="256"/>
    </location>
</feature>
<keyword evidence="2" id="KW-0472">Membrane</keyword>
<dbReference type="Pfam" id="PF13472">
    <property type="entry name" value="Lipase_GDSL_2"/>
    <property type="match status" value="1"/>
</dbReference>
<keyword evidence="2" id="KW-0812">Transmembrane</keyword>
<accession>A0A7Y0ERH3</accession>
<evidence type="ECO:0000256" key="1">
    <source>
        <dbReference type="SAM" id="MobiDB-lite"/>
    </source>
</evidence>
<dbReference type="EMBL" id="JAAIII010000008">
    <property type="protein sequence ID" value="NMM95099.1"/>
    <property type="molecule type" value="Genomic_DNA"/>
</dbReference>
<dbReference type="CDD" id="cd00229">
    <property type="entry name" value="SGNH_hydrolase"/>
    <property type="match status" value="1"/>
</dbReference>
<dbReference type="Gene3D" id="3.40.50.1110">
    <property type="entry name" value="SGNH hydrolase"/>
    <property type="match status" value="1"/>
</dbReference>
<reference evidence="4 5" key="1">
    <citation type="submission" date="2020-02" db="EMBL/GenBank/DDBJ databases">
        <title>Characterization of phylogenetic diversity of novel bifidobacterial species isolated in Czech ZOOs.</title>
        <authorList>
            <person name="Lugli G.A."/>
            <person name="Vera N.B."/>
            <person name="Ventura M."/>
        </authorList>
    </citation>
    <scope>NUCLEOTIDE SEQUENCE [LARGE SCALE GENOMIC DNA]</scope>
    <source>
        <strain evidence="4 5">DSM 109957</strain>
    </source>
</reference>
<gene>
    <name evidence="4" type="ORF">G1C95_2287</name>
</gene>
<feature type="region of interest" description="Disordered" evidence="1">
    <location>
        <begin position="52"/>
        <end position="72"/>
    </location>
</feature>
<dbReference type="SUPFAM" id="SSF52266">
    <property type="entry name" value="SGNH hydrolase"/>
    <property type="match status" value="1"/>
</dbReference>
<evidence type="ECO:0000313" key="5">
    <source>
        <dbReference type="Proteomes" id="UP000532194"/>
    </source>
</evidence>
<evidence type="ECO:0000256" key="2">
    <source>
        <dbReference type="SAM" id="Phobius"/>
    </source>
</evidence>
<feature type="transmembrane region" description="Helical" evidence="2">
    <location>
        <begin position="20"/>
        <end position="43"/>
    </location>
</feature>
<comment type="caution">
    <text evidence="4">The sequence shown here is derived from an EMBL/GenBank/DDBJ whole genome shotgun (WGS) entry which is preliminary data.</text>
</comment>
<organism evidence="4 5">
    <name type="scientific">Bifidobacterium oedipodis</name>
    <dbReference type="NCBI Taxonomy" id="2675322"/>
    <lineage>
        <taxon>Bacteria</taxon>
        <taxon>Bacillati</taxon>
        <taxon>Actinomycetota</taxon>
        <taxon>Actinomycetes</taxon>
        <taxon>Bifidobacteriales</taxon>
        <taxon>Bifidobacteriaceae</taxon>
        <taxon>Bifidobacterium</taxon>
    </lineage>
</organism>
<sequence length="396" mass="43157">MMERRLLVPDNNNGWIMKRLKTCLIAMLMAVVLVAASVCVYHLPTIRSWFSTKEEPQPAAQQQKPKASSERTLTGTELVVIGDSYHDSDTTDYQEAGEQLADLSGLRLHNYATLGTGWLKTTIKDGESVDFTTQIDSAIEEAQNGNYTDETALVVVAGGYNDAFERYDSAETEQLLSAVRRGLTKLKKAFPSSVVLFVPYLAANDPTLPQLMDREVAAQVIDTAEKTGVDVAPYAWEWNLGQDQYFNTSEDAIHPDSDAGFRHIAQMEWDAALGKHISHPEVTHRKRSAANGSTVEYLEAVSLKKGVISGSITFTPIISASASALDGIMTNSALWNVWDGTSVSILDEDGNDTGYSIELNVQRDSEASPFTVTGSGVLLSGESYTATFPDTTISIP</sequence>
<keyword evidence="5" id="KW-1185">Reference proteome</keyword>
<proteinExistence type="predicted"/>
<name>A0A7Y0ERH3_9BIFI</name>
<feature type="compositionally biased region" description="Low complexity" evidence="1">
    <location>
        <begin position="57"/>
        <end position="66"/>
    </location>
</feature>
<protein>
    <recommendedName>
        <fullName evidence="3">SGNH hydrolase-type esterase domain-containing protein</fullName>
    </recommendedName>
</protein>
<dbReference type="InterPro" id="IPR036514">
    <property type="entry name" value="SGNH_hydro_sf"/>
</dbReference>
<dbReference type="AlphaFoldDB" id="A0A7Y0ERH3"/>
<evidence type="ECO:0000259" key="3">
    <source>
        <dbReference type="Pfam" id="PF13472"/>
    </source>
</evidence>
<dbReference type="InterPro" id="IPR013830">
    <property type="entry name" value="SGNH_hydro"/>
</dbReference>
<dbReference type="Proteomes" id="UP000532194">
    <property type="component" value="Unassembled WGS sequence"/>
</dbReference>